<dbReference type="AlphaFoldDB" id="A0A0L6CUS4"/>
<dbReference type="Proteomes" id="UP000037046">
    <property type="component" value="Unassembled WGS sequence"/>
</dbReference>
<protein>
    <submittedName>
        <fullName evidence="1">Uncharacterized protein</fullName>
    </submittedName>
</protein>
<reference evidence="2" key="1">
    <citation type="submission" date="2015-07" db="EMBL/GenBank/DDBJ databases">
        <title>Draft Genome Sequence of Roseovarius tolerans EL-164, a producer of N-Acylated Alanine Methyl Esters (NAMEs).</title>
        <authorList>
            <person name="Voget S."/>
            <person name="Bruns H."/>
            <person name="Wagner-Doebler I."/>
            <person name="Schulz S."/>
            <person name="Daniel R."/>
        </authorList>
    </citation>
    <scope>NUCLEOTIDE SEQUENCE [LARGE SCALE GENOMIC DNA]</scope>
    <source>
        <strain evidence="2">EL-164</strain>
    </source>
</reference>
<keyword evidence="2" id="KW-1185">Reference proteome</keyword>
<dbReference type="PATRIC" id="fig|74031.6.peg.1960"/>
<organism evidence="1 2">
    <name type="scientific">Roseovarius tolerans</name>
    <dbReference type="NCBI Taxonomy" id="74031"/>
    <lineage>
        <taxon>Bacteria</taxon>
        <taxon>Pseudomonadati</taxon>
        <taxon>Pseudomonadota</taxon>
        <taxon>Alphaproteobacteria</taxon>
        <taxon>Rhodobacterales</taxon>
        <taxon>Roseobacteraceae</taxon>
        <taxon>Roseovarius</taxon>
    </lineage>
</organism>
<gene>
    <name evidence="1" type="ORF">ROTO_19240</name>
</gene>
<comment type="caution">
    <text evidence="1">The sequence shown here is derived from an EMBL/GenBank/DDBJ whole genome shotgun (WGS) entry which is preliminary data.</text>
</comment>
<evidence type="ECO:0000313" key="2">
    <source>
        <dbReference type="Proteomes" id="UP000037046"/>
    </source>
</evidence>
<dbReference type="EMBL" id="LGVV01000022">
    <property type="protein sequence ID" value="KNX41524.1"/>
    <property type="molecule type" value="Genomic_DNA"/>
</dbReference>
<proteinExistence type="predicted"/>
<evidence type="ECO:0000313" key="1">
    <source>
        <dbReference type="EMBL" id="KNX41524.1"/>
    </source>
</evidence>
<accession>A0A0L6CUS4</accession>
<sequence>MQQLMPALYPSQVILNSTRCAPYQIARPRDGPAIARHLRCVSRVTCIFPLKGKSPFKTRTEDASHLADTLRYPTCSLRTTRVTDWVSAILALTL</sequence>
<name>A0A0L6CUS4_9RHOB</name>